<evidence type="ECO:0000313" key="2">
    <source>
        <dbReference type="EMBL" id="KAF7376985.1"/>
    </source>
</evidence>
<protein>
    <submittedName>
        <fullName evidence="2">WD40 repeat-like protein</fullName>
    </submittedName>
</protein>
<evidence type="ECO:0000313" key="3">
    <source>
        <dbReference type="Proteomes" id="UP000623467"/>
    </source>
</evidence>
<dbReference type="Proteomes" id="UP000623467">
    <property type="component" value="Unassembled WGS sequence"/>
</dbReference>
<proteinExistence type="predicted"/>
<dbReference type="OrthoDB" id="2654453at2759"/>
<dbReference type="AlphaFoldDB" id="A0A8H6ZK64"/>
<evidence type="ECO:0000256" key="1">
    <source>
        <dbReference type="SAM" id="MobiDB-lite"/>
    </source>
</evidence>
<comment type="caution">
    <text evidence="2">The sequence shown here is derived from an EMBL/GenBank/DDBJ whole genome shotgun (WGS) entry which is preliminary data.</text>
</comment>
<keyword evidence="3" id="KW-1185">Reference proteome</keyword>
<feature type="region of interest" description="Disordered" evidence="1">
    <location>
        <begin position="346"/>
        <end position="367"/>
    </location>
</feature>
<reference evidence="2" key="1">
    <citation type="submission" date="2020-05" db="EMBL/GenBank/DDBJ databases">
        <title>Mycena genomes resolve the evolution of fungal bioluminescence.</title>
        <authorList>
            <person name="Tsai I.J."/>
        </authorList>
    </citation>
    <scope>NUCLEOTIDE SEQUENCE</scope>
    <source>
        <strain evidence="2">160909Yilan</strain>
    </source>
</reference>
<dbReference type="Gene3D" id="2.130.10.10">
    <property type="entry name" value="YVTN repeat-like/Quinoprotein amine dehydrogenase"/>
    <property type="match status" value="1"/>
</dbReference>
<dbReference type="InterPro" id="IPR036322">
    <property type="entry name" value="WD40_repeat_dom_sf"/>
</dbReference>
<organism evidence="2 3">
    <name type="scientific">Mycena sanguinolenta</name>
    <dbReference type="NCBI Taxonomy" id="230812"/>
    <lineage>
        <taxon>Eukaryota</taxon>
        <taxon>Fungi</taxon>
        <taxon>Dikarya</taxon>
        <taxon>Basidiomycota</taxon>
        <taxon>Agaricomycotina</taxon>
        <taxon>Agaricomycetes</taxon>
        <taxon>Agaricomycetidae</taxon>
        <taxon>Agaricales</taxon>
        <taxon>Marasmiineae</taxon>
        <taxon>Mycenaceae</taxon>
        <taxon>Mycena</taxon>
    </lineage>
</organism>
<gene>
    <name evidence="2" type="ORF">MSAN_00116400</name>
</gene>
<name>A0A8H6ZK64_9AGAR</name>
<dbReference type="SUPFAM" id="SSF50978">
    <property type="entry name" value="WD40 repeat-like"/>
    <property type="match status" value="1"/>
</dbReference>
<dbReference type="InterPro" id="IPR015943">
    <property type="entry name" value="WD40/YVTN_repeat-like_dom_sf"/>
</dbReference>
<sequence>MTANEDGKLYTHLYLVSPVQEIGGATTCVLWVRREDEAAEILFYGTENGWLVCWKQTASRTKAFEEVNVVRLVNKAEITGLSFDTTTNRLLVCHRDLVVQAWAVERSLQLQNIFSVTIDSFTPQSGGLGRLQKQRAEILAFGLYDGQIHVLRPTDGQVTGTKQVGGLIGDVDVHPRKGLFCIDDPTSRGGDIQVARALVNPTAADFKAERSIPGNGPGAYLDDVGRAICRVVYAHWGNYSKIAAVYNINHTVVRRAVLNEYNNADDVNNDYNIVGEDFAKAFPRPKKTSVIVSFGFTLQTRSIDEDVSSDRAPSPYKTKSASRLIQGSQTAKKKIVRILTPIPFSPSPSPGPAQAEPQNPSPGPEVTLPTFLQDVKGLDLSPYLPIFQAKGVRTMNDLNVLVWA</sequence>
<accession>A0A8H6ZK64</accession>
<dbReference type="EMBL" id="JACAZH010000001">
    <property type="protein sequence ID" value="KAF7376985.1"/>
    <property type="molecule type" value="Genomic_DNA"/>
</dbReference>